<protein>
    <submittedName>
        <fullName evidence="8">RNA polymerase sigma24 factor</fullName>
    </submittedName>
</protein>
<evidence type="ECO:0000256" key="4">
    <source>
        <dbReference type="ARBA" id="ARBA00023163"/>
    </source>
</evidence>
<evidence type="ECO:0000256" key="3">
    <source>
        <dbReference type="ARBA" id="ARBA00023082"/>
    </source>
</evidence>
<dbReference type="Pfam" id="PF04542">
    <property type="entry name" value="Sigma70_r2"/>
    <property type="match status" value="1"/>
</dbReference>
<dbReference type="GO" id="GO:0003677">
    <property type="term" value="F:DNA binding"/>
    <property type="evidence" value="ECO:0007669"/>
    <property type="project" value="InterPro"/>
</dbReference>
<dbReference type="EMBL" id="BOMM01000042">
    <property type="protein sequence ID" value="GIE12812.1"/>
    <property type="molecule type" value="Genomic_DNA"/>
</dbReference>
<dbReference type="Pfam" id="PF20239">
    <property type="entry name" value="DUF6596"/>
    <property type="match status" value="1"/>
</dbReference>
<keyword evidence="3" id="KW-0731">Sigma factor</keyword>
<reference evidence="8" key="1">
    <citation type="submission" date="2021-01" db="EMBL/GenBank/DDBJ databases">
        <title>Whole genome shotgun sequence of Actinoplanes ferrugineus NBRC 15555.</title>
        <authorList>
            <person name="Komaki H."/>
            <person name="Tamura T."/>
        </authorList>
    </citation>
    <scope>NUCLEOTIDE SEQUENCE</scope>
    <source>
        <strain evidence="8">NBRC 15555</strain>
    </source>
</reference>
<evidence type="ECO:0000256" key="2">
    <source>
        <dbReference type="ARBA" id="ARBA00023015"/>
    </source>
</evidence>
<dbReference type="PANTHER" id="PTHR47756:SF2">
    <property type="entry name" value="BLL6612 PROTEIN"/>
    <property type="match status" value="1"/>
</dbReference>
<gene>
    <name evidence="8" type="primary">rpoE_13</name>
    <name evidence="8" type="ORF">Afe05nite_46520</name>
</gene>
<name>A0A919MM26_9ACTN</name>
<dbReference type="GO" id="GO:0006352">
    <property type="term" value="P:DNA-templated transcription initiation"/>
    <property type="evidence" value="ECO:0007669"/>
    <property type="project" value="InterPro"/>
</dbReference>
<dbReference type="InterPro" id="IPR007627">
    <property type="entry name" value="RNA_pol_sigma70_r2"/>
</dbReference>
<comment type="similarity">
    <text evidence="1">Belongs to the sigma-70 factor family. ECF subfamily.</text>
</comment>
<dbReference type="Pfam" id="PF08281">
    <property type="entry name" value="Sigma70_r4_2"/>
    <property type="match status" value="1"/>
</dbReference>
<dbReference type="InterPro" id="IPR036388">
    <property type="entry name" value="WH-like_DNA-bd_sf"/>
</dbReference>
<dbReference type="GO" id="GO:0016987">
    <property type="term" value="F:sigma factor activity"/>
    <property type="evidence" value="ECO:0007669"/>
    <property type="project" value="UniProtKB-KW"/>
</dbReference>
<dbReference type="RefSeq" id="WP_203819278.1">
    <property type="nucleotide sequence ID" value="NZ_BAAABP010000063.1"/>
</dbReference>
<evidence type="ECO:0000259" key="5">
    <source>
        <dbReference type="Pfam" id="PF04542"/>
    </source>
</evidence>
<dbReference type="SUPFAM" id="SSF88946">
    <property type="entry name" value="Sigma2 domain of RNA polymerase sigma factors"/>
    <property type="match status" value="1"/>
</dbReference>
<organism evidence="8 9">
    <name type="scientific">Paractinoplanes ferrugineus</name>
    <dbReference type="NCBI Taxonomy" id="113564"/>
    <lineage>
        <taxon>Bacteria</taxon>
        <taxon>Bacillati</taxon>
        <taxon>Actinomycetota</taxon>
        <taxon>Actinomycetes</taxon>
        <taxon>Micromonosporales</taxon>
        <taxon>Micromonosporaceae</taxon>
        <taxon>Paractinoplanes</taxon>
    </lineage>
</organism>
<sequence>MITHLLREHAPTVLGVLARRCGSFDDAEDAVQEALIAAHLSWPEHGVPDNPRGWLLQTATRKLIDQIRNERARRRREELVARLDEPGDAYEQDDTLHVLMMCCHPELTEASQVALTLRAAGGLRTAEIAAAFLVPEATMAQRISRAKQKLRGRPFGPGGDGTALRRVLYLIFNEGYASSTGPALHRRELSAEAIRLARKISHVDSESAALLALMLLTDARRPARTNPDGDLVPLDEQDRTRWDRSLIFEGTAILDAAVGRGTVGEYQLQAAVAALHCRAVSFETTDWPQISALYGLLERLTGNPVVSLNRAVAVAMVDGPAAGLAVLDDLGDRLAGSHRIDAVRAHLLERAGEPEQAARLYAAAAARTTSLPERRYLTTRAARLR</sequence>
<evidence type="ECO:0000256" key="1">
    <source>
        <dbReference type="ARBA" id="ARBA00010641"/>
    </source>
</evidence>
<keyword evidence="4" id="KW-0804">Transcription</keyword>
<feature type="domain" description="DUF6596" evidence="7">
    <location>
        <begin position="165"/>
        <end position="257"/>
    </location>
</feature>
<evidence type="ECO:0000259" key="6">
    <source>
        <dbReference type="Pfam" id="PF08281"/>
    </source>
</evidence>
<evidence type="ECO:0000259" key="7">
    <source>
        <dbReference type="Pfam" id="PF20239"/>
    </source>
</evidence>
<dbReference type="InterPro" id="IPR013325">
    <property type="entry name" value="RNA_pol_sigma_r2"/>
</dbReference>
<dbReference type="Gene3D" id="1.10.10.10">
    <property type="entry name" value="Winged helix-like DNA-binding domain superfamily/Winged helix DNA-binding domain"/>
    <property type="match status" value="1"/>
</dbReference>
<proteinExistence type="inferred from homology"/>
<dbReference type="AlphaFoldDB" id="A0A919MM26"/>
<keyword evidence="2" id="KW-0805">Transcription regulation</keyword>
<dbReference type="InterPro" id="IPR046531">
    <property type="entry name" value="DUF6596"/>
</dbReference>
<feature type="domain" description="RNA polymerase sigma-70 region 2" evidence="5">
    <location>
        <begin position="5"/>
        <end position="71"/>
    </location>
</feature>
<evidence type="ECO:0000313" key="9">
    <source>
        <dbReference type="Proteomes" id="UP000598174"/>
    </source>
</evidence>
<dbReference type="Proteomes" id="UP000598174">
    <property type="component" value="Unassembled WGS sequence"/>
</dbReference>
<comment type="caution">
    <text evidence="8">The sequence shown here is derived from an EMBL/GenBank/DDBJ whole genome shotgun (WGS) entry which is preliminary data.</text>
</comment>
<dbReference type="InterPro" id="IPR014284">
    <property type="entry name" value="RNA_pol_sigma-70_dom"/>
</dbReference>
<dbReference type="Gene3D" id="1.10.1740.10">
    <property type="match status" value="1"/>
</dbReference>
<accession>A0A919MM26</accession>
<keyword evidence="9" id="KW-1185">Reference proteome</keyword>
<dbReference type="InterPro" id="IPR013249">
    <property type="entry name" value="RNA_pol_sigma70_r4_t2"/>
</dbReference>
<dbReference type="SUPFAM" id="SSF88659">
    <property type="entry name" value="Sigma3 and sigma4 domains of RNA polymerase sigma factors"/>
    <property type="match status" value="1"/>
</dbReference>
<dbReference type="InterPro" id="IPR013324">
    <property type="entry name" value="RNA_pol_sigma_r3/r4-like"/>
</dbReference>
<dbReference type="NCBIfam" id="TIGR02937">
    <property type="entry name" value="sigma70-ECF"/>
    <property type="match status" value="1"/>
</dbReference>
<feature type="domain" description="RNA polymerase sigma factor 70 region 4 type 2" evidence="6">
    <location>
        <begin position="99"/>
        <end position="150"/>
    </location>
</feature>
<evidence type="ECO:0000313" key="8">
    <source>
        <dbReference type="EMBL" id="GIE12812.1"/>
    </source>
</evidence>
<dbReference type="PANTHER" id="PTHR47756">
    <property type="entry name" value="BLL6612 PROTEIN-RELATED"/>
    <property type="match status" value="1"/>
</dbReference>